<evidence type="ECO:0000259" key="1">
    <source>
        <dbReference type="PROSITE" id="PS50967"/>
    </source>
</evidence>
<reference evidence="2 3" key="1">
    <citation type="submission" date="2018-10" db="EMBL/GenBank/DDBJ databases">
        <title>Butyricimonas faecalis sp. nov., isolated from human faeces and emended description of the genus Butyricimonas.</title>
        <authorList>
            <person name="Le Roy T."/>
            <person name="Van der Smissen P."/>
            <person name="Paquot A."/>
            <person name="Delzenne N."/>
            <person name="Muccioli G."/>
            <person name="Collet J.-F."/>
            <person name="Cani P.D."/>
        </authorList>
    </citation>
    <scope>NUCLEOTIDE SEQUENCE [LARGE SCALE GENOMIC DNA]</scope>
    <source>
        <strain evidence="2 3">H184</strain>
    </source>
</reference>
<dbReference type="GO" id="GO:0004386">
    <property type="term" value="F:helicase activity"/>
    <property type="evidence" value="ECO:0007669"/>
    <property type="project" value="UniProtKB-KW"/>
</dbReference>
<dbReference type="EMBL" id="CP032819">
    <property type="protein sequence ID" value="AZS28668.1"/>
    <property type="molecule type" value="Genomic_DNA"/>
</dbReference>
<keyword evidence="2" id="KW-0547">Nucleotide-binding</keyword>
<dbReference type="InterPro" id="IPR002121">
    <property type="entry name" value="HRDC_dom"/>
</dbReference>
<keyword evidence="3" id="KW-1185">Reference proteome</keyword>
<dbReference type="PROSITE" id="PS50967">
    <property type="entry name" value="HRDC"/>
    <property type="match status" value="1"/>
</dbReference>
<dbReference type="KEGG" id="buy:D8S85_03275"/>
<evidence type="ECO:0000313" key="2">
    <source>
        <dbReference type="EMBL" id="AZS28668.1"/>
    </source>
</evidence>
<name>A0A3Q9ILK4_9BACT</name>
<organism evidence="2 3">
    <name type="scientific">Butyricimonas faecalis</name>
    <dbReference type="NCBI Taxonomy" id="2093856"/>
    <lineage>
        <taxon>Bacteria</taxon>
        <taxon>Pseudomonadati</taxon>
        <taxon>Bacteroidota</taxon>
        <taxon>Bacteroidia</taxon>
        <taxon>Bacteroidales</taxon>
        <taxon>Odoribacteraceae</taxon>
        <taxon>Butyricimonas</taxon>
    </lineage>
</organism>
<dbReference type="InterPro" id="IPR010997">
    <property type="entry name" value="HRDC-like_sf"/>
</dbReference>
<sequence>MQIQIFNIPLTDTGEALSEMNRFMTGRKVLEVEQRFFQNEKGGGWSFCVRYLPDVTQSGATGSRAKVDYKQVLTESQFAVFSRLREIRKALANEDGVPAYAVFTDEELAGICRLAELTEKSLATLPGIGEKKIIRYGKSMLKRYHTDNNNHTAQADEIQIGGQG</sequence>
<accession>A0A3Q9ILK4</accession>
<keyword evidence="2" id="KW-0347">Helicase</keyword>
<dbReference type="SMART" id="SM00341">
    <property type="entry name" value="HRDC"/>
    <property type="match status" value="1"/>
</dbReference>
<dbReference type="RefSeq" id="WP_106624847.1">
    <property type="nucleotide sequence ID" value="NZ_CP032819.1"/>
</dbReference>
<dbReference type="Pfam" id="PF00570">
    <property type="entry name" value="HRDC"/>
    <property type="match status" value="1"/>
</dbReference>
<dbReference type="AlphaFoldDB" id="A0A3Q9ILK4"/>
<dbReference type="Gene3D" id="1.10.150.80">
    <property type="entry name" value="HRDC domain"/>
    <property type="match status" value="1"/>
</dbReference>
<evidence type="ECO:0000313" key="3">
    <source>
        <dbReference type="Proteomes" id="UP000270673"/>
    </source>
</evidence>
<dbReference type="OrthoDB" id="1494766at2"/>
<gene>
    <name evidence="2" type="ORF">D8S85_03275</name>
</gene>
<feature type="domain" description="HRDC" evidence="1">
    <location>
        <begin position="74"/>
        <end position="154"/>
    </location>
</feature>
<dbReference type="GO" id="GO:0000166">
    <property type="term" value="F:nucleotide binding"/>
    <property type="evidence" value="ECO:0007669"/>
    <property type="project" value="InterPro"/>
</dbReference>
<keyword evidence="2" id="KW-0378">Hydrolase</keyword>
<dbReference type="InterPro" id="IPR044876">
    <property type="entry name" value="HRDC_dom_sf"/>
</dbReference>
<proteinExistence type="predicted"/>
<dbReference type="Proteomes" id="UP000270673">
    <property type="component" value="Chromosome"/>
</dbReference>
<protein>
    <submittedName>
        <fullName evidence="2">Helicase</fullName>
    </submittedName>
</protein>
<dbReference type="SUPFAM" id="SSF47819">
    <property type="entry name" value="HRDC-like"/>
    <property type="match status" value="1"/>
</dbReference>
<keyword evidence="2" id="KW-0067">ATP-binding</keyword>
<dbReference type="GO" id="GO:0003676">
    <property type="term" value="F:nucleic acid binding"/>
    <property type="evidence" value="ECO:0007669"/>
    <property type="project" value="InterPro"/>
</dbReference>